<evidence type="ECO:0000259" key="1">
    <source>
        <dbReference type="Pfam" id="PF13456"/>
    </source>
</evidence>
<evidence type="ECO:0000313" key="2">
    <source>
        <dbReference type="EMBL" id="KAK8999532.1"/>
    </source>
</evidence>
<dbReference type="Proteomes" id="UP001396334">
    <property type="component" value="Unassembled WGS sequence"/>
</dbReference>
<evidence type="ECO:0000313" key="3">
    <source>
        <dbReference type="Proteomes" id="UP001396334"/>
    </source>
</evidence>
<dbReference type="InterPro" id="IPR053151">
    <property type="entry name" value="RNase_H-like"/>
</dbReference>
<proteinExistence type="predicted"/>
<gene>
    <name evidence="2" type="ORF">V6N11_070693</name>
</gene>
<dbReference type="InterPro" id="IPR044730">
    <property type="entry name" value="RNase_H-like_dom_plant"/>
</dbReference>
<comment type="caution">
    <text evidence="2">The sequence shown here is derived from an EMBL/GenBank/DDBJ whole genome shotgun (WGS) entry which is preliminary data.</text>
</comment>
<protein>
    <recommendedName>
        <fullName evidence="1">RNase H type-1 domain-containing protein</fullName>
    </recommendedName>
</protein>
<dbReference type="PANTHER" id="PTHR47723">
    <property type="entry name" value="OS05G0353850 PROTEIN"/>
    <property type="match status" value="1"/>
</dbReference>
<feature type="domain" description="RNase H type-1" evidence="1">
    <location>
        <begin position="45"/>
        <end position="165"/>
    </location>
</feature>
<dbReference type="InterPro" id="IPR002156">
    <property type="entry name" value="RNaseH_domain"/>
</dbReference>
<dbReference type="InterPro" id="IPR012337">
    <property type="entry name" value="RNaseH-like_sf"/>
</dbReference>
<organism evidence="2 3">
    <name type="scientific">Hibiscus sabdariffa</name>
    <name type="common">roselle</name>
    <dbReference type="NCBI Taxonomy" id="183260"/>
    <lineage>
        <taxon>Eukaryota</taxon>
        <taxon>Viridiplantae</taxon>
        <taxon>Streptophyta</taxon>
        <taxon>Embryophyta</taxon>
        <taxon>Tracheophyta</taxon>
        <taxon>Spermatophyta</taxon>
        <taxon>Magnoliopsida</taxon>
        <taxon>eudicotyledons</taxon>
        <taxon>Gunneridae</taxon>
        <taxon>Pentapetalae</taxon>
        <taxon>rosids</taxon>
        <taxon>malvids</taxon>
        <taxon>Malvales</taxon>
        <taxon>Malvaceae</taxon>
        <taxon>Malvoideae</taxon>
        <taxon>Hibiscus</taxon>
    </lineage>
</organism>
<accession>A0ABR2QFS7</accession>
<sequence length="192" mass="21165">MERCLLAFGTAAPELVVLTCNGTAGHSATELRLQQCMAEGWFLANSDAGCRIEDGSATCGGVIRNHEGHWVRGVTKFIGVCSALEAEAWGAYMILLAARNLGITRIVLLLDCMEVVRMAKLEYLPPGAPTIMMYLREILSYDWCIEIHHIDRKRNRLAHDLAKLADESSLCPIYFPHPPVSFVLSEYANGIG</sequence>
<dbReference type="EMBL" id="JBBPBN010000040">
    <property type="protein sequence ID" value="KAK8999532.1"/>
    <property type="molecule type" value="Genomic_DNA"/>
</dbReference>
<reference evidence="2 3" key="1">
    <citation type="journal article" date="2024" name="G3 (Bethesda)">
        <title>Genome assembly of Hibiscus sabdariffa L. provides insights into metabolisms of medicinal natural products.</title>
        <authorList>
            <person name="Kim T."/>
        </authorList>
    </citation>
    <scope>NUCLEOTIDE SEQUENCE [LARGE SCALE GENOMIC DNA]</scope>
    <source>
        <strain evidence="2">TK-2024</strain>
        <tissue evidence="2">Old leaves</tissue>
    </source>
</reference>
<dbReference type="CDD" id="cd06222">
    <property type="entry name" value="RNase_H_like"/>
    <property type="match status" value="1"/>
</dbReference>
<dbReference type="PANTHER" id="PTHR47723:SF13">
    <property type="entry name" value="PUTATIVE-RELATED"/>
    <property type="match status" value="1"/>
</dbReference>
<dbReference type="Gene3D" id="3.30.420.10">
    <property type="entry name" value="Ribonuclease H-like superfamily/Ribonuclease H"/>
    <property type="match status" value="1"/>
</dbReference>
<dbReference type="SUPFAM" id="SSF53098">
    <property type="entry name" value="Ribonuclease H-like"/>
    <property type="match status" value="1"/>
</dbReference>
<name>A0ABR2QFS7_9ROSI</name>
<keyword evidence="3" id="KW-1185">Reference proteome</keyword>
<dbReference type="InterPro" id="IPR036397">
    <property type="entry name" value="RNaseH_sf"/>
</dbReference>
<dbReference type="Pfam" id="PF13456">
    <property type="entry name" value="RVT_3"/>
    <property type="match status" value="1"/>
</dbReference>